<sequence length="37" mass="4612">MSHLFKKETKYDQNNENGQWKRKGLFYKLEEKSCFQK</sequence>
<proteinExistence type="predicted"/>
<dbReference type="EMBL" id="AHMI02000096">
    <property type="protein sequence ID" value="EMY15375.1"/>
    <property type="molecule type" value="Genomic_DNA"/>
</dbReference>
<dbReference type="Proteomes" id="UP000012249">
    <property type="component" value="Unassembled WGS sequence"/>
</dbReference>
<comment type="caution">
    <text evidence="1">The sequence shown here is derived from an EMBL/GenBank/DDBJ whole genome shotgun (WGS) entry which is preliminary data.</text>
</comment>
<reference evidence="1 2" key="1">
    <citation type="submission" date="2013-02" db="EMBL/GenBank/DDBJ databases">
        <authorList>
            <person name="Harkins D.M."/>
            <person name="Durkin A.S."/>
            <person name="Brinkac L.M."/>
            <person name="Haft D.H."/>
            <person name="Selengut J.D."/>
            <person name="Sanka R."/>
            <person name="DePew J."/>
            <person name="Purushe J."/>
            <person name="Haake D.A."/>
            <person name="Matsunaga J."/>
            <person name="Vinetz J.M."/>
            <person name="Sutton G.G."/>
            <person name="Nierman W.C."/>
            <person name="Fouts D.E."/>
        </authorList>
    </citation>
    <scope>NUCLEOTIDE SEQUENCE [LARGE SCALE GENOMIC DNA]</scope>
    <source>
        <strain evidence="1 2">Ecochallenge</strain>
    </source>
</reference>
<protein>
    <submittedName>
        <fullName evidence="1">Uncharacterized protein</fullName>
    </submittedName>
</protein>
<evidence type="ECO:0000313" key="2">
    <source>
        <dbReference type="Proteomes" id="UP000012249"/>
    </source>
</evidence>
<evidence type="ECO:0000313" key="1">
    <source>
        <dbReference type="EMBL" id="EMY15375.1"/>
    </source>
</evidence>
<gene>
    <name evidence="1" type="ORF">LEP1GSC043_2991</name>
</gene>
<organism evidence="1 2">
    <name type="scientific">Leptospira weilii str. Ecochallenge</name>
    <dbReference type="NCBI Taxonomy" id="1049986"/>
    <lineage>
        <taxon>Bacteria</taxon>
        <taxon>Pseudomonadati</taxon>
        <taxon>Spirochaetota</taxon>
        <taxon>Spirochaetia</taxon>
        <taxon>Leptospirales</taxon>
        <taxon>Leptospiraceae</taxon>
        <taxon>Leptospira</taxon>
    </lineage>
</organism>
<name>N1UH73_9LEPT</name>
<accession>N1UH73</accession>
<dbReference type="AlphaFoldDB" id="N1UH73"/>